<dbReference type="KEGG" id="acp:A2cp1_4363"/>
<keyword evidence="2" id="KW-1185">Reference proteome</keyword>
<dbReference type="Proteomes" id="UP000007089">
    <property type="component" value="Chromosome"/>
</dbReference>
<evidence type="ECO:0000313" key="1">
    <source>
        <dbReference type="EMBL" id="ACL67680.1"/>
    </source>
</evidence>
<organism evidence="1 2">
    <name type="scientific">Anaeromyxobacter dehalogenans (strain ATCC BAA-258 / DSM 21875 / 2CP-1)</name>
    <dbReference type="NCBI Taxonomy" id="455488"/>
    <lineage>
        <taxon>Bacteria</taxon>
        <taxon>Pseudomonadati</taxon>
        <taxon>Myxococcota</taxon>
        <taxon>Myxococcia</taxon>
        <taxon>Myxococcales</taxon>
        <taxon>Cystobacterineae</taxon>
        <taxon>Anaeromyxobacteraceae</taxon>
        <taxon>Anaeromyxobacter</taxon>
    </lineage>
</organism>
<dbReference type="SUPFAM" id="SSF54637">
    <property type="entry name" value="Thioesterase/thiol ester dehydrase-isomerase"/>
    <property type="match status" value="1"/>
</dbReference>
<protein>
    <submittedName>
        <fullName evidence="1">Thioesterase-like protein</fullName>
    </submittedName>
</protein>
<dbReference type="Pfam" id="PF13279">
    <property type="entry name" value="4HBT_2"/>
    <property type="match status" value="1"/>
</dbReference>
<dbReference type="EMBL" id="CP001359">
    <property type="protein sequence ID" value="ACL67680.1"/>
    <property type="molecule type" value="Genomic_DNA"/>
</dbReference>
<dbReference type="AlphaFoldDB" id="B8JBS2"/>
<proteinExistence type="predicted"/>
<dbReference type="InterPro" id="IPR029069">
    <property type="entry name" value="HotDog_dom_sf"/>
</dbReference>
<dbReference type="CDD" id="cd00586">
    <property type="entry name" value="4HBT"/>
    <property type="match status" value="1"/>
</dbReference>
<dbReference type="Gene3D" id="3.10.129.10">
    <property type="entry name" value="Hotdog Thioesterase"/>
    <property type="match status" value="1"/>
</dbReference>
<evidence type="ECO:0000313" key="2">
    <source>
        <dbReference type="Proteomes" id="UP000007089"/>
    </source>
</evidence>
<accession>B8JBS2</accession>
<dbReference type="HOGENOM" id="CLU_101141_4_0_7"/>
<sequence>MRYTKIFIVRWADCDANGHMRNTAYSEYAIDTRMSWLADQGWPFSRFEELGIGPVLLREEIDYARELRLGDSVEVDLTGLGLSSDGARWKLAHEFWRPGGKTAARIVLSGAWMGMESRRLVVPPDALTEAMRKVPQGPTWEELAPLKPRE</sequence>
<reference evidence="1" key="1">
    <citation type="submission" date="2009-01" db="EMBL/GenBank/DDBJ databases">
        <title>Complete sequence of Anaeromyxobacter dehalogenans 2CP-1.</title>
        <authorList>
            <consortium name="US DOE Joint Genome Institute"/>
            <person name="Lucas S."/>
            <person name="Copeland A."/>
            <person name="Lapidus A."/>
            <person name="Glavina del Rio T."/>
            <person name="Dalin E."/>
            <person name="Tice H."/>
            <person name="Bruce D."/>
            <person name="Goodwin L."/>
            <person name="Pitluck S."/>
            <person name="Saunders E."/>
            <person name="Brettin T."/>
            <person name="Detter J.C."/>
            <person name="Han C."/>
            <person name="Larimer F."/>
            <person name="Land M."/>
            <person name="Hauser L."/>
            <person name="Kyrpides N."/>
            <person name="Ovchinnikova G."/>
            <person name="Beliaev A.S."/>
            <person name="Richardson P."/>
        </authorList>
    </citation>
    <scope>NUCLEOTIDE SEQUENCE</scope>
    <source>
        <strain evidence="1">2CP-1</strain>
    </source>
</reference>
<dbReference type="RefSeq" id="WP_012528292.1">
    <property type="nucleotide sequence ID" value="NC_011891.1"/>
</dbReference>
<gene>
    <name evidence="1" type="ordered locus">A2cp1_4363</name>
</gene>
<name>B8JBS2_ANAD2</name>